<dbReference type="RefSeq" id="WP_027304546.1">
    <property type="nucleotide sequence ID" value="NZ_CBCRZS010000016.1"/>
</dbReference>
<dbReference type="Gene3D" id="3.30.460.10">
    <property type="entry name" value="Beta Polymerase, domain 2"/>
    <property type="match status" value="1"/>
</dbReference>
<evidence type="ECO:0000313" key="2">
    <source>
        <dbReference type="EMBL" id="VEG85540.1"/>
    </source>
</evidence>
<dbReference type="Gene3D" id="1.10.287.860">
    <property type="entry name" value="Nucleotidyltransferase"/>
    <property type="match status" value="1"/>
</dbReference>
<dbReference type="Pfam" id="PF04607">
    <property type="entry name" value="RelA_SpoT"/>
    <property type="match status" value="1"/>
</dbReference>
<gene>
    <name evidence="2" type="primary">ywaC</name>
    <name evidence="2" type="ORF">NCTC11541_01608</name>
</gene>
<evidence type="ECO:0000259" key="1">
    <source>
        <dbReference type="SMART" id="SM00954"/>
    </source>
</evidence>
<dbReference type="SMART" id="SM00954">
    <property type="entry name" value="RelA_SpoT"/>
    <property type="match status" value="1"/>
</dbReference>
<organism evidence="2 3">
    <name type="scientific">Campylobacter upsaliensis</name>
    <dbReference type="NCBI Taxonomy" id="28080"/>
    <lineage>
        <taxon>Bacteria</taxon>
        <taxon>Pseudomonadati</taxon>
        <taxon>Campylobacterota</taxon>
        <taxon>Epsilonproteobacteria</taxon>
        <taxon>Campylobacterales</taxon>
        <taxon>Campylobacteraceae</taxon>
        <taxon>Campylobacter</taxon>
    </lineage>
</organism>
<evidence type="ECO:0000313" key="3">
    <source>
        <dbReference type="Proteomes" id="UP000278157"/>
    </source>
</evidence>
<accession>A0A3S4TGS4</accession>
<dbReference type="PANTHER" id="PTHR41773:SF1">
    <property type="entry name" value="RELA_SPOT DOMAIN-CONTAINING PROTEIN"/>
    <property type="match status" value="1"/>
</dbReference>
<dbReference type="Proteomes" id="UP000278157">
    <property type="component" value="Chromosome"/>
</dbReference>
<dbReference type="GO" id="GO:0016301">
    <property type="term" value="F:kinase activity"/>
    <property type="evidence" value="ECO:0007669"/>
    <property type="project" value="UniProtKB-KW"/>
</dbReference>
<feature type="domain" description="RelA/SpoT" evidence="1">
    <location>
        <begin position="70"/>
        <end position="210"/>
    </location>
</feature>
<sequence>MIKDFNLEVTPEEPLKDIIKFNSKEVLEQYKKDVSIYKSFESILRAYIDALIDKAVKEGKLDKNVAETQSRTKTPESFEGKINRDDKRLKYSNPLKEVTDLVGVKILLTSIKDSQIVYEILRAELREQIDEENSIDKTQELREQRKFGYLGKHLVISYSPKMLNIVSKQDLDINEEKLEGLKAEIQIKTLLQHVWAEVEHKARYKAGEELSADKKRYFDRLAALIEVADDLFKDLIDESERINQEAQAIITQEQEKSQFFEKNENQSLEKKEKIKSASLDSTTVLLFLKNERVKEKFKKLENIDLMILCDEEPISVSAKFIQLLHCVKLDYTKDLNLLLEDKSLREILHRYAAYRDKYKTGKSILQKLNVLQILIYAKANKEQKEEIKSKKLIHERMMQILDSEDTK</sequence>
<dbReference type="PANTHER" id="PTHR41773">
    <property type="entry name" value="GTP PYROPHOSPHATASE-RELATED"/>
    <property type="match status" value="1"/>
</dbReference>
<name>A0A3S4TGS4_CAMUP</name>
<dbReference type="InterPro" id="IPR007685">
    <property type="entry name" value="RelA_SpoT"/>
</dbReference>
<dbReference type="AlphaFoldDB" id="A0A3S4TGS4"/>
<dbReference type="CDD" id="cd05399">
    <property type="entry name" value="NT_Rel-Spo_like"/>
    <property type="match status" value="1"/>
</dbReference>
<dbReference type="EMBL" id="LR134372">
    <property type="protein sequence ID" value="VEG85540.1"/>
    <property type="molecule type" value="Genomic_DNA"/>
</dbReference>
<dbReference type="EC" id="2.7.6.5" evidence="2"/>
<reference evidence="2 3" key="1">
    <citation type="submission" date="2018-12" db="EMBL/GenBank/DDBJ databases">
        <authorList>
            <consortium name="Pathogen Informatics"/>
        </authorList>
    </citation>
    <scope>NUCLEOTIDE SEQUENCE [LARGE SCALE GENOMIC DNA]</scope>
    <source>
        <strain evidence="2 3">NCTC11541</strain>
    </source>
</reference>
<dbReference type="SUPFAM" id="SSF81301">
    <property type="entry name" value="Nucleotidyltransferase"/>
    <property type="match status" value="1"/>
</dbReference>
<protein>
    <submittedName>
        <fullName evidence="2">GTP pyrophosphokinase ywaC</fullName>
        <ecNumber evidence="2">2.7.6.5</ecNumber>
    </submittedName>
</protein>
<dbReference type="InterPro" id="IPR043519">
    <property type="entry name" value="NT_sf"/>
</dbReference>
<dbReference type="GO" id="GO:0008728">
    <property type="term" value="F:GTP diphosphokinase activity"/>
    <property type="evidence" value="ECO:0007669"/>
    <property type="project" value="UniProtKB-EC"/>
</dbReference>
<keyword evidence="2" id="KW-0808">Transferase</keyword>
<dbReference type="GO" id="GO:0015969">
    <property type="term" value="P:guanosine tetraphosphate metabolic process"/>
    <property type="evidence" value="ECO:0007669"/>
    <property type="project" value="InterPro"/>
</dbReference>
<proteinExistence type="predicted"/>
<keyword evidence="2" id="KW-0418">Kinase</keyword>